<gene>
    <name evidence="2" type="ORF">ERS852429_02735</name>
</gene>
<dbReference type="RefSeq" id="WP_057319626.1">
    <property type="nucleotide sequence ID" value="NZ_AP019729.1"/>
</dbReference>
<protein>
    <submittedName>
        <fullName evidence="2">Protein of uncharacterized function (DUF2829)</fullName>
    </submittedName>
</protein>
<sequence length="167" mass="19110">MYITTQIVKAVPMTAYEYQISQGYEGCEDLENINGYKITDDDGVMEWICEYEFKKRYRGIMGQMTFGDAIEYLKKGCLVTRKGWNGKGMYLFIRPEDTLPLETIVKAKSLPDAFKDKVLENPNTESVKFGAYICMKCADGSICNGWLASQTDMLSNDWMLVLTKDHE</sequence>
<accession>A0A173V7E1</accession>
<dbReference type="Pfam" id="PF11195">
    <property type="entry name" value="Tad2-like"/>
    <property type="match status" value="1"/>
</dbReference>
<proteinExistence type="predicted"/>
<feature type="domain" description="Thoeris anti-defense 2-like" evidence="1">
    <location>
        <begin position="64"/>
        <end position="161"/>
    </location>
</feature>
<dbReference type="Proteomes" id="UP000095591">
    <property type="component" value="Unassembled WGS sequence"/>
</dbReference>
<evidence type="ECO:0000313" key="3">
    <source>
        <dbReference type="Proteomes" id="UP000095591"/>
    </source>
</evidence>
<name>A0A173V7E1_PARDI</name>
<evidence type="ECO:0000259" key="1">
    <source>
        <dbReference type="Pfam" id="PF11195"/>
    </source>
</evidence>
<dbReference type="AlphaFoldDB" id="A0A173V7E1"/>
<dbReference type="EMBL" id="CYXP01000006">
    <property type="protein sequence ID" value="CUN23242.1"/>
    <property type="molecule type" value="Genomic_DNA"/>
</dbReference>
<organism evidence="2 3">
    <name type="scientific">Parabacteroides distasonis</name>
    <dbReference type="NCBI Taxonomy" id="823"/>
    <lineage>
        <taxon>Bacteria</taxon>
        <taxon>Pseudomonadati</taxon>
        <taxon>Bacteroidota</taxon>
        <taxon>Bacteroidia</taxon>
        <taxon>Bacteroidales</taxon>
        <taxon>Tannerellaceae</taxon>
        <taxon>Parabacteroides</taxon>
    </lineage>
</organism>
<evidence type="ECO:0000313" key="2">
    <source>
        <dbReference type="EMBL" id="CUN23242.1"/>
    </source>
</evidence>
<dbReference type="InterPro" id="IPR021361">
    <property type="entry name" value="Tad2-like_dom"/>
</dbReference>
<reference evidence="2 3" key="1">
    <citation type="submission" date="2015-09" db="EMBL/GenBank/DDBJ databases">
        <authorList>
            <consortium name="Pathogen Informatics"/>
        </authorList>
    </citation>
    <scope>NUCLEOTIDE SEQUENCE [LARGE SCALE GENOMIC DNA]</scope>
    <source>
        <strain evidence="2 3">2789STDY5608872</strain>
    </source>
</reference>